<evidence type="ECO:0000256" key="4">
    <source>
        <dbReference type="ARBA" id="ARBA00022475"/>
    </source>
</evidence>
<evidence type="ECO:0000313" key="12">
    <source>
        <dbReference type="Proteomes" id="UP000015354"/>
    </source>
</evidence>
<evidence type="ECO:0000256" key="8">
    <source>
        <dbReference type="ARBA" id="ARBA00022989"/>
    </source>
</evidence>
<dbReference type="OrthoDB" id="409725at2759"/>
<keyword evidence="5 11" id="KW-0762">Sugar transport</keyword>
<evidence type="ECO:0000256" key="7">
    <source>
        <dbReference type="ARBA" id="ARBA00022737"/>
    </source>
</evidence>
<feature type="transmembrane region" description="Helical" evidence="10">
    <location>
        <begin position="69"/>
        <end position="90"/>
    </location>
</feature>
<evidence type="ECO:0000256" key="1">
    <source>
        <dbReference type="ARBA" id="ARBA00004651"/>
    </source>
</evidence>
<evidence type="ECO:0000256" key="10">
    <source>
        <dbReference type="SAM" id="Phobius"/>
    </source>
</evidence>
<gene>
    <name evidence="11" type="ORF">STCU_11755</name>
</gene>
<keyword evidence="4" id="KW-1003">Cell membrane</keyword>
<name>S9TCP4_9TRYP</name>
<proteinExistence type="inferred from homology"/>
<evidence type="ECO:0000256" key="2">
    <source>
        <dbReference type="ARBA" id="ARBA00007809"/>
    </source>
</evidence>
<dbReference type="InterPro" id="IPR004316">
    <property type="entry name" value="SWEET_rpt"/>
</dbReference>
<evidence type="ECO:0000256" key="3">
    <source>
        <dbReference type="ARBA" id="ARBA00022448"/>
    </source>
</evidence>
<reference evidence="11 12" key="1">
    <citation type="journal article" date="2013" name="PLoS ONE">
        <title>Predicting the Proteins of Angomonas deanei, Strigomonas culicis and Their Respective Endosymbionts Reveals New Aspects of the Trypanosomatidae Family.</title>
        <authorList>
            <person name="Motta M.C."/>
            <person name="Martins A.C."/>
            <person name="de Souza S.S."/>
            <person name="Catta-Preta C.M."/>
            <person name="Silva R."/>
            <person name="Klein C.C."/>
            <person name="de Almeida L.G."/>
            <person name="de Lima Cunha O."/>
            <person name="Ciapina L.P."/>
            <person name="Brocchi M."/>
            <person name="Colabardini A.C."/>
            <person name="de Araujo Lima B."/>
            <person name="Machado C.R."/>
            <person name="de Almeida Soares C.M."/>
            <person name="Probst C.M."/>
            <person name="de Menezes C.B."/>
            <person name="Thompson C.E."/>
            <person name="Bartholomeu D.C."/>
            <person name="Gradia D.F."/>
            <person name="Pavoni D.P."/>
            <person name="Grisard E.C."/>
            <person name="Fantinatti-Garboggini F."/>
            <person name="Marchini F.K."/>
            <person name="Rodrigues-Luiz G.F."/>
            <person name="Wagner G."/>
            <person name="Goldman G.H."/>
            <person name="Fietto J.L."/>
            <person name="Elias M.C."/>
            <person name="Goldman M.H."/>
            <person name="Sagot M.F."/>
            <person name="Pereira M."/>
            <person name="Stoco P.H."/>
            <person name="de Mendonca-Neto R.P."/>
            <person name="Teixeira S.M."/>
            <person name="Maciel T.E."/>
            <person name="de Oliveira Mendes T.A."/>
            <person name="Urmenyi T.P."/>
            <person name="de Souza W."/>
            <person name="Schenkman S."/>
            <person name="de Vasconcelos A.T."/>
        </authorList>
    </citation>
    <scope>NUCLEOTIDE SEQUENCE [LARGE SCALE GENOMIC DNA]</scope>
</reference>
<keyword evidence="3" id="KW-0813">Transport</keyword>
<dbReference type="GO" id="GO:0005886">
    <property type="term" value="C:plasma membrane"/>
    <property type="evidence" value="ECO:0007669"/>
    <property type="project" value="UniProtKB-SubCell"/>
</dbReference>
<evidence type="ECO:0000313" key="11">
    <source>
        <dbReference type="EMBL" id="EPY15802.1"/>
    </source>
</evidence>
<protein>
    <submittedName>
        <fullName evidence="11">Solute carrier family 50 (Sugar transporter)</fullName>
    </submittedName>
</protein>
<accession>S9TCP4</accession>
<comment type="similarity">
    <text evidence="2">Belongs to the SWEET sugar transporter family.</text>
</comment>
<dbReference type="InterPro" id="IPR047664">
    <property type="entry name" value="SWEET"/>
</dbReference>
<keyword evidence="7" id="KW-0677">Repeat</keyword>
<keyword evidence="12" id="KW-1185">Reference proteome</keyword>
<comment type="caution">
    <text evidence="11">The sequence shown here is derived from an EMBL/GenBank/DDBJ whole genome shotgun (WGS) entry which is preliminary data.</text>
</comment>
<dbReference type="Pfam" id="PF03083">
    <property type="entry name" value="MtN3_slv"/>
    <property type="match status" value="2"/>
</dbReference>
<feature type="transmembrane region" description="Helical" evidence="10">
    <location>
        <begin position="199"/>
        <end position="222"/>
    </location>
</feature>
<dbReference type="AlphaFoldDB" id="S9TCP4"/>
<evidence type="ECO:0000256" key="9">
    <source>
        <dbReference type="ARBA" id="ARBA00023136"/>
    </source>
</evidence>
<organism evidence="11 12">
    <name type="scientific">Strigomonas culicis</name>
    <dbReference type="NCBI Taxonomy" id="28005"/>
    <lineage>
        <taxon>Eukaryota</taxon>
        <taxon>Discoba</taxon>
        <taxon>Euglenozoa</taxon>
        <taxon>Kinetoplastea</taxon>
        <taxon>Metakinetoplastina</taxon>
        <taxon>Trypanosomatida</taxon>
        <taxon>Trypanosomatidae</taxon>
        <taxon>Strigomonadinae</taxon>
        <taxon>Strigomonas</taxon>
    </lineage>
</organism>
<feature type="transmembrane region" description="Helical" evidence="10">
    <location>
        <begin position="110"/>
        <end position="133"/>
    </location>
</feature>
<comment type="subcellular location">
    <subcellularLocation>
        <location evidence="1">Cell membrane</location>
        <topology evidence="1">Multi-pass membrane protein</topology>
    </subcellularLocation>
</comment>
<feature type="transmembrane region" description="Helical" evidence="10">
    <location>
        <begin position="139"/>
        <end position="160"/>
    </location>
</feature>
<feature type="transmembrane region" description="Helical" evidence="10">
    <location>
        <begin position="172"/>
        <end position="193"/>
    </location>
</feature>
<feature type="transmembrane region" description="Helical" evidence="10">
    <location>
        <begin position="45"/>
        <end position="63"/>
    </location>
</feature>
<feature type="transmembrane region" description="Helical" evidence="10">
    <location>
        <begin position="6"/>
        <end position="24"/>
    </location>
</feature>
<dbReference type="GO" id="GO:0051119">
    <property type="term" value="F:sugar transmembrane transporter activity"/>
    <property type="evidence" value="ECO:0007669"/>
    <property type="project" value="InterPro"/>
</dbReference>
<evidence type="ECO:0000256" key="5">
    <source>
        <dbReference type="ARBA" id="ARBA00022597"/>
    </source>
</evidence>
<dbReference type="Gene3D" id="1.20.1280.290">
    <property type="match status" value="2"/>
</dbReference>
<keyword evidence="8 10" id="KW-1133">Transmembrane helix</keyword>
<dbReference type="Proteomes" id="UP000015354">
    <property type="component" value="Unassembled WGS sequence"/>
</dbReference>
<dbReference type="EMBL" id="ATMH01011739">
    <property type="protein sequence ID" value="EPY15802.1"/>
    <property type="molecule type" value="Genomic_DNA"/>
</dbReference>
<evidence type="ECO:0000256" key="6">
    <source>
        <dbReference type="ARBA" id="ARBA00022692"/>
    </source>
</evidence>
<keyword evidence="9 10" id="KW-0472">Membrane</keyword>
<sequence length="241" mass="26392">MAAFDVIVSLLSYTASFFSVLLNGSPIVMARAYEKNGSIGGNTNIFLGAVLFSTVTWSTYGLFKSIVPMMISNALGNAVATYSSLVFLSVARREEKIRKKLDATTYMKSLFTYFFFVFISVAHLLICVALIAAGKFSTASAFTGIEATFAGIFMISSPLLQFKHIVQTKNAASLAPLTVCFAFFNALCWTIVGVMQMDIVVFFCNFLCLLAAIAQMVLLFMYGRKEEAHEDHVAEAVVPFD</sequence>
<dbReference type="PANTHER" id="PTHR10791:SF30">
    <property type="entry name" value="SUGAR TRANSPORTER SWEET1"/>
    <property type="match status" value="1"/>
</dbReference>
<dbReference type="PANTHER" id="PTHR10791">
    <property type="entry name" value="RAG1-ACTIVATING PROTEIN 1"/>
    <property type="match status" value="1"/>
</dbReference>
<keyword evidence="6 10" id="KW-0812">Transmembrane</keyword>